<comment type="caution">
    <text evidence="2">The sequence shown here is derived from an EMBL/GenBank/DDBJ whole genome shotgun (WGS) entry which is preliminary data.</text>
</comment>
<keyword evidence="1" id="KW-0812">Transmembrane</keyword>
<evidence type="ECO:0000313" key="3">
    <source>
        <dbReference type="Proteomes" id="UP001648503"/>
    </source>
</evidence>
<feature type="transmembrane region" description="Helical" evidence="1">
    <location>
        <begin position="80"/>
        <end position="102"/>
    </location>
</feature>
<evidence type="ECO:0000313" key="2">
    <source>
        <dbReference type="EMBL" id="KAH6597001.1"/>
    </source>
</evidence>
<accession>A0ABQ8FEN7</accession>
<sequence>MFSFYILPAYMLNVAATILRWSMGIVIWGIISYWSRHSGLIRFSTLLQLKPTLALWGLIRVPDSVGWHDSARSRWCSFPFVLFLYLLFIVSQVSEVFLLSFVPRGQGFAPSSLQPSLTHTVAAIGVDLTYAELGGLSAYLPINSTGNWWDTNYRLMVSSKASLSPATLALDKPDVLFRNTAALQSSFLEIPLGTFDLSSNKNSILTATEIMTSIPMAISSTDPIYTHARVFLPVTDVLGKIVYNRSNVLQQVTWPSVAGTGAGTGTSLDNSYWRAEIQLTLDSGYQVHASTGMRGYPELNQTWTSVLFATRAALASSQSIQVDGGAATAAAYGDYLCMTGNTADGRSAGIVMVPNLDAVTGKTTGLRYVAVESDGTAAAYPHLYLSHSLVLSQVMRCRAYTVPGSTSPSQWWLAACTGVAGSVAECGNPVLQGVLDSSVAQPVGVIDFHSTILNLRVCDQHCMGVISAMSTMGNQGATTSLSSSTSTVSYVSYYIPYELTVAWISQSNVLHFDTEQCWPGVCTQSGLCSGSSFPLWLLICIVVIAVLAVLVLAIGEDLSNIVLHGFLQTTGPYGFALDEGVGALRSDTLCYLHTSHHEGYVGVRSHDTLFERSRFMADPGERLARGRESVKVTSLSAGRRLAKTKGLTLE</sequence>
<feature type="transmembrane region" description="Helical" evidence="1">
    <location>
        <begin position="533"/>
        <end position="554"/>
    </location>
</feature>
<keyword evidence="1" id="KW-1133">Transmembrane helix</keyword>
<gene>
    <name evidence="2" type="ORF">BASA50_004759</name>
</gene>
<reference evidence="2 3" key="1">
    <citation type="submission" date="2021-02" db="EMBL/GenBank/DDBJ databases">
        <title>Variation within the Batrachochytrium salamandrivorans European outbreak.</title>
        <authorList>
            <person name="Kelly M."/>
            <person name="Pasmans F."/>
            <person name="Shea T.P."/>
            <person name="Munoz J.F."/>
            <person name="Carranza S."/>
            <person name="Cuomo C.A."/>
            <person name="Martel A."/>
        </authorList>
    </citation>
    <scope>NUCLEOTIDE SEQUENCE [LARGE SCALE GENOMIC DNA]</scope>
    <source>
        <strain evidence="2 3">AMFP18/2</strain>
    </source>
</reference>
<evidence type="ECO:0000256" key="1">
    <source>
        <dbReference type="SAM" id="Phobius"/>
    </source>
</evidence>
<dbReference type="Proteomes" id="UP001648503">
    <property type="component" value="Unassembled WGS sequence"/>
</dbReference>
<protein>
    <submittedName>
        <fullName evidence="2">Uncharacterized protein</fullName>
    </submittedName>
</protein>
<proteinExistence type="predicted"/>
<dbReference type="EMBL" id="JAFCIX010000172">
    <property type="protein sequence ID" value="KAH6597001.1"/>
    <property type="molecule type" value="Genomic_DNA"/>
</dbReference>
<organism evidence="2 3">
    <name type="scientific">Batrachochytrium salamandrivorans</name>
    <dbReference type="NCBI Taxonomy" id="1357716"/>
    <lineage>
        <taxon>Eukaryota</taxon>
        <taxon>Fungi</taxon>
        <taxon>Fungi incertae sedis</taxon>
        <taxon>Chytridiomycota</taxon>
        <taxon>Chytridiomycota incertae sedis</taxon>
        <taxon>Chytridiomycetes</taxon>
        <taxon>Rhizophydiales</taxon>
        <taxon>Rhizophydiales incertae sedis</taxon>
        <taxon>Batrachochytrium</taxon>
    </lineage>
</organism>
<keyword evidence="3" id="KW-1185">Reference proteome</keyword>
<feature type="transmembrane region" description="Helical" evidence="1">
    <location>
        <begin position="12"/>
        <end position="34"/>
    </location>
</feature>
<keyword evidence="1" id="KW-0472">Membrane</keyword>
<name>A0ABQ8FEN7_9FUNG</name>